<comment type="caution">
    <text evidence="1">The sequence shown here is derived from an EMBL/GenBank/DDBJ whole genome shotgun (WGS) entry which is preliminary data.</text>
</comment>
<keyword evidence="2" id="KW-1185">Reference proteome</keyword>
<gene>
    <name evidence="1" type="ORF">GCM10010411_93980</name>
</gene>
<reference evidence="1 2" key="1">
    <citation type="journal article" date="2019" name="Int. J. Syst. Evol. Microbiol.">
        <title>The Global Catalogue of Microorganisms (GCM) 10K type strain sequencing project: providing services to taxonomists for standard genome sequencing and annotation.</title>
        <authorList>
            <consortium name="The Broad Institute Genomics Platform"/>
            <consortium name="The Broad Institute Genome Sequencing Center for Infectious Disease"/>
            <person name="Wu L."/>
            <person name="Ma J."/>
        </authorList>
    </citation>
    <scope>NUCLEOTIDE SEQUENCE [LARGE SCALE GENOMIC DNA]</scope>
    <source>
        <strain evidence="1 2">JCM 6833</strain>
    </source>
</reference>
<dbReference type="EMBL" id="BAAATD010000027">
    <property type="protein sequence ID" value="GAA2639035.1"/>
    <property type="molecule type" value="Genomic_DNA"/>
</dbReference>
<proteinExistence type="predicted"/>
<evidence type="ECO:0000313" key="2">
    <source>
        <dbReference type="Proteomes" id="UP001501509"/>
    </source>
</evidence>
<organism evidence="1 2">
    <name type="scientific">Actinomadura fulvescens</name>
    <dbReference type="NCBI Taxonomy" id="46160"/>
    <lineage>
        <taxon>Bacteria</taxon>
        <taxon>Bacillati</taxon>
        <taxon>Actinomycetota</taxon>
        <taxon>Actinomycetes</taxon>
        <taxon>Streptosporangiales</taxon>
        <taxon>Thermomonosporaceae</taxon>
        <taxon>Actinomadura</taxon>
    </lineage>
</organism>
<name>A0ABN3R0H3_9ACTN</name>
<accession>A0ABN3R0H3</accession>
<evidence type="ECO:0000313" key="1">
    <source>
        <dbReference type="EMBL" id="GAA2639035.1"/>
    </source>
</evidence>
<dbReference type="Proteomes" id="UP001501509">
    <property type="component" value="Unassembled WGS sequence"/>
</dbReference>
<protein>
    <submittedName>
        <fullName evidence="1">Uncharacterized protein</fullName>
    </submittedName>
</protein>
<sequence length="238" mass="25855">MALTTISHRVIDGSRVTIRSALALDQPFTSLLQLHLGTHLQEFDAGVAGSATASARDLGVRSFPHEYRFQGGRLRFGRTSQYDKTIKLRSSLTVAVWEGKKFSLFTHAYEAKNHRQLLAVLDQVRIAELTDGLVLTAKRPSQAPVASVTFVKEVPGLGLLQIQPATREVGKVLPAWQGKRVVGGELFVESDAGAAGGAVHSFVLAGANAVTHVVPDEDDNPERLLPHLAELHIEWTRA</sequence>